<proteinExistence type="predicted"/>
<sequence>MSRIAKVTTLLIVTFDDGSKRMTSQHRATWTNLPHVDQAELHDRSLSMLLEDPKVRRLGFTRQHATTDSFSVSIPR</sequence>
<evidence type="ECO:0000313" key="1">
    <source>
        <dbReference type="EMBL" id="MCP2346932.1"/>
    </source>
</evidence>
<name>A0ABT1JZU5_9ACTN</name>
<accession>A0ABT1JZU5</accession>
<dbReference type="RefSeq" id="WP_253769504.1">
    <property type="nucleotide sequence ID" value="NZ_BAAAVE010000022.1"/>
</dbReference>
<reference evidence="1 2" key="1">
    <citation type="submission" date="2022-06" db="EMBL/GenBank/DDBJ databases">
        <title>Sequencing the genomes of 1000 actinobacteria strains.</title>
        <authorList>
            <person name="Klenk H.-P."/>
        </authorList>
    </citation>
    <scope>NUCLEOTIDE SEQUENCE [LARGE SCALE GENOMIC DNA]</scope>
    <source>
        <strain evidence="1 2">DSM 44170</strain>
    </source>
</reference>
<keyword evidence="2" id="KW-1185">Reference proteome</keyword>
<comment type="caution">
    <text evidence="1">The sequence shown here is derived from an EMBL/GenBank/DDBJ whole genome shotgun (WGS) entry which is preliminary data.</text>
</comment>
<dbReference type="Proteomes" id="UP001320766">
    <property type="component" value="Unassembled WGS sequence"/>
</dbReference>
<organism evidence="1 2">
    <name type="scientific">Nonomuraea roseoviolacea subsp. carminata</name>
    <dbReference type="NCBI Taxonomy" id="160689"/>
    <lineage>
        <taxon>Bacteria</taxon>
        <taxon>Bacillati</taxon>
        <taxon>Actinomycetota</taxon>
        <taxon>Actinomycetes</taxon>
        <taxon>Streptosporangiales</taxon>
        <taxon>Streptosporangiaceae</taxon>
        <taxon>Nonomuraea</taxon>
    </lineage>
</organism>
<dbReference type="EMBL" id="JAMZEC010000001">
    <property type="protein sequence ID" value="MCP2346932.1"/>
    <property type="molecule type" value="Genomic_DNA"/>
</dbReference>
<evidence type="ECO:0000313" key="2">
    <source>
        <dbReference type="Proteomes" id="UP001320766"/>
    </source>
</evidence>
<protein>
    <submittedName>
        <fullName evidence="1">Uncharacterized protein</fullName>
    </submittedName>
</protein>
<gene>
    <name evidence="1" type="ORF">HD595_003054</name>
</gene>